<proteinExistence type="predicted"/>
<accession>A0ABN2ZE00</accession>
<comment type="caution">
    <text evidence="1">The sequence shown here is derived from an EMBL/GenBank/DDBJ whole genome shotgun (WGS) entry which is preliminary data.</text>
</comment>
<reference evidence="1 2" key="1">
    <citation type="journal article" date="2019" name="Int. J. Syst. Evol. Microbiol.">
        <title>The Global Catalogue of Microorganisms (GCM) 10K type strain sequencing project: providing services to taxonomists for standard genome sequencing and annotation.</title>
        <authorList>
            <consortium name="The Broad Institute Genomics Platform"/>
            <consortium name="The Broad Institute Genome Sequencing Center for Infectious Disease"/>
            <person name="Wu L."/>
            <person name="Ma J."/>
        </authorList>
    </citation>
    <scope>NUCLEOTIDE SEQUENCE [LARGE SCALE GENOMIC DNA]</scope>
    <source>
        <strain evidence="1 2">JCM 11117</strain>
    </source>
</reference>
<sequence length="73" mass="7948">MRTLRQVLDRLDRTPEPERLADAAEIVRADLTASLDAFLLTPPAARSDATAGELGTQLEMIRVRTDRLASAGT</sequence>
<dbReference type="Proteomes" id="UP001499967">
    <property type="component" value="Unassembled WGS sequence"/>
</dbReference>
<name>A0ABN2ZE00_9PSEU</name>
<dbReference type="EMBL" id="BAAAHP010000208">
    <property type="protein sequence ID" value="GAA0899469.1"/>
    <property type="molecule type" value="Genomic_DNA"/>
</dbReference>
<organism evidence="1 2">
    <name type="scientific">Pseudonocardia zijingensis</name>
    <dbReference type="NCBI Taxonomy" id="153376"/>
    <lineage>
        <taxon>Bacteria</taxon>
        <taxon>Bacillati</taxon>
        <taxon>Actinomycetota</taxon>
        <taxon>Actinomycetes</taxon>
        <taxon>Pseudonocardiales</taxon>
        <taxon>Pseudonocardiaceae</taxon>
        <taxon>Pseudonocardia</taxon>
    </lineage>
</organism>
<gene>
    <name evidence="1" type="ORF">GCM10009559_64040</name>
</gene>
<protein>
    <submittedName>
        <fullName evidence="1">Uncharacterized protein</fullName>
    </submittedName>
</protein>
<keyword evidence="2" id="KW-1185">Reference proteome</keyword>
<evidence type="ECO:0000313" key="2">
    <source>
        <dbReference type="Proteomes" id="UP001499967"/>
    </source>
</evidence>
<evidence type="ECO:0000313" key="1">
    <source>
        <dbReference type="EMBL" id="GAA0899469.1"/>
    </source>
</evidence>